<keyword evidence="6" id="KW-0539">Nucleus</keyword>
<dbReference type="InterPro" id="IPR050331">
    <property type="entry name" value="Zinc_finger"/>
</dbReference>
<comment type="subcellular location">
    <subcellularLocation>
        <location evidence="1">Nucleus</location>
    </subcellularLocation>
</comment>
<dbReference type="GO" id="GO:0005634">
    <property type="term" value="C:nucleus"/>
    <property type="evidence" value="ECO:0007669"/>
    <property type="project" value="UniProtKB-SubCell"/>
</dbReference>
<evidence type="ECO:0000256" key="1">
    <source>
        <dbReference type="ARBA" id="ARBA00004123"/>
    </source>
</evidence>
<feature type="region of interest" description="Disordered" evidence="8">
    <location>
        <begin position="151"/>
        <end position="170"/>
    </location>
</feature>
<feature type="domain" description="C2H2-type" evidence="9">
    <location>
        <begin position="238"/>
        <end position="267"/>
    </location>
</feature>
<dbReference type="OrthoDB" id="654211at2759"/>
<evidence type="ECO:0000259" key="9">
    <source>
        <dbReference type="PROSITE" id="PS50157"/>
    </source>
</evidence>
<dbReference type="EMBL" id="BPQB01000012">
    <property type="protein sequence ID" value="GJE89184.1"/>
    <property type="molecule type" value="Genomic_DNA"/>
</dbReference>
<dbReference type="PANTHER" id="PTHR16515">
    <property type="entry name" value="PR DOMAIN ZINC FINGER PROTEIN"/>
    <property type="match status" value="1"/>
</dbReference>
<dbReference type="GO" id="GO:0010468">
    <property type="term" value="P:regulation of gene expression"/>
    <property type="evidence" value="ECO:0007669"/>
    <property type="project" value="TreeGrafter"/>
</dbReference>
<name>A0A9P3LC43_9APHY</name>
<gene>
    <name evidence="10" type="ORF">PsYK624_052790</name>
</gene>
<evidence type="ECO:0000256" key="5">
    <source>
        <dbReference type="ARBA" id="ARBA00022833"/>
    </source>
</evidence>
<dbReference type="PROSITE" id="PS50157">
    <property type="entry name" value="ZINC_FINGER_C2H2_2"/>
    <property type="match status" value="2"/>
</dbReference>
<dbReference type="InterPro" id="IPR036236">
    <property type="entry name" value="Znf_C2H2_sf"/>
</dbReference>
<dbReference type="FunFam" id="3.30.160.60:FF:000358">
    <property type="entry name" value="zinc finger protein 24"/>
    <property type="match status" value="1"/>
</dbReference>
<evidence type="ECO:0000313" key="11">
    <source>
        <dbReference type="Proteomes" id="UP000703269"/>
    </source>
</evidence>
<dbReference type="Gene3D" id="3.30.160.60">
    <property type="entry name" value="Classic Zinc Finger"/>
    <property type="match status" value="2"/>
</dbReference>
<feature type="domain" description="C2H2-type" evidence="9">
    <location>
        <begin position="210"/>
        <end position="237"/>
    </location>
</feature>
<feature type="region of interest" description="Disordered" evidence="8">
    <location>
        <begin position="252"/>
        <end position="349"/>
    </location>
</feature>
<feature type="region of interest" description="Disordered" evidence="8">
    <location>
        <begin position="176"/>
        <end position="209"/>
    </location>
</feature>
<evidence type="ECO:0000256" key="2">
    <source>
        <dbReference type="ARBA" id="ARBA00022723"/>
    </source>
</evidence>
<evidence type="ECO:0000313" key="10">
    <source>
        <dbReference type="EMBL" id="GJE89184.1"/>
    </source>
</evidence>
<dbReference type="Proteomes" id="UP000703269">
    <property type="component" value="Unassembled WGS sequence"/>
</dbReference>
<keyword evidence="3" id="KW-0677">Repeat</keyword>
<feature type="compositionally biased region" description="Polar residues" evidence="8">
    <location>
        <begin position="267"/>
        <end position="280"/>
    </location>
</feature>
<evidence type="ECO:0000256" key="6">
    <source>
        <dbReference type="ARBA" id="ARBA00023242"/>
    </source>
</evidence>
<dbReference type="InterPro" id="IPR013087">
    <property type="entry name" value="Znf_C2H2_type"/>
</dbReference>
<feature type="compositionally biased region" description="Low complexity" evidence="8">
    <location>
        <begin position="176"/>
        <end position="194"/>
    </location>
</feature>
<dbReference type="Pfam" id="PF00096">
    <property type="entry name" value="zf-C2H2"/>
    <property type="match status" value="2"/>
</dbReference>
<feature type="region of interest" description="Disordered" evidence="8">
    <location>
        <begin position="1"/>
        <end position="81"/>
    </location>
</feature>
<evidence type="ECO:0000256" key="7">
    <source>
        <dbReference type="PROSITE-ProRule" id="PRU00042"/>
    </source>
</evidence>
<sequence>MASHTQAGYAAAGGSRGGRCVDGSSAAHAAAAQGSTRRTRTGIDPSGRAAGLSTPPSERGATGTAPASPPPPGSTTAPSVWAPPSLFASSLALHHPPQCHPLYKGPVQLPLAAPPTATSAHSQPLPYALHLYSAHPASYYPASSMAIPPAPRFEAPADAQPFDPHAALPAQQPQPVLPALSAPDEPRRSSSPSSSEHDDETKATRPKKRHACIMCHKSFDRPSTLKKHLLVHTGERAYECTNCNRRFSVGSNLRRHQRRCVPATEAPSASESTMAGTSEGSNAPEQAPSAAPSSSASAGPSAPMPRGRKRRTSTPDAPTTPSTAASSSTSTADAPRPKRRRRAPSPSRWVPESLRAFDLTPYAKATPVPLPPVAPHGALEERDSFVRYDARAGARLYHPSGWTGRLPGPALLEPEGLGGAMGARMLII</sequence>
<evidence type="ECO:0000256" key="8">
    <source>
        <dbReference type="SAM" id="MobiDB-lite"/>
    </source>
</evidence>
<dbReference type="PROSITE" id="PS00028">
    <property type="entry name" value="ZINC_FINGER_C2H2_1"/>
    <property type="match status" value="1"/>
</dbReference>
<feature type="compositionally biased region" description="Low complexity" evidence="8">
    <location>
        <begin position="281"/>
        <end position="305"/>
    </location>
</feature>
<dbReference type="FunFam" id="3.30.160.60:FF:000100">
    <property type="entry name" value="Zinc finger 45-like"/>
    <property type="match status" value="1"/>
</dbReference>
<dbReference type="AlphaFoldDB" id="A0A9P3LC43"/>
<evidence type="ECO:0000256" key="3">
    <source>
        <dbReference type="ARBA" id="ARBA00022737"/>
    </source>
</evidence>
<proteinExistence type="predicted"/>
<comment type="caution">
    <text evidence="10">The sequence shown here is derived from an EMBL/GenBank/DDBJ whole genome shotgun (WGS) entry which is preliminary data.</text>
</comment>
<reference evidence="10 11" key="1">
    <citation type="submission" date="2021-08" db="EMBL/GenBank/DDBJ databases">
        <title>Draft Genome Sequence of Phanerochaete sordida strain YK-624.</title>
        <authorList>
            <person name="Mori T."/>
            <person name="Dohra H."/>
            <person name="Suzuki T."/>
            <person name="Kawagishi H."/>
            <person name="Hirai H."/>
        </authorList>
    </citation>
    <scope>NUCLEOTIDE SEQUENCE [LARGE SCALE GENOMIC DNA]</scope>
    <source>
        <strain evidence="10 11">YK-624</strain>
    </source>
</reference>
<keyword evidence="11" id="KW-1185">Reference proteome</keyword>
<keyword evidence="2" id="KW-0479">Metal-binding</keyword>
<accession>A0A9P3LC43</accession>
<dbReference type="SUPFAM" id="SSF57667">
    <property type="entry name" value="beta-beta-alpha zinc fingers"/>
    <property type="match status" value="1"/>
</dbReference>
<dbReference type="PANTHER" id="PTHR16515:SF49">
    <property type="entry name" value="GASTRULA ZINC FINGER PROTEIN XLCGF49.1-LIKE-RELATED"/>
    <property type="match status" value="1"/>
</dbReference>
<feature type="compositionally biased region" description="Low complexity" evidence="8">
    <location>
        <begin position="314"/>
        <end position="334"/>
    </location>
</feature>
<dbReference type="GO" id="GO:0008270">
    <property type="term" value="F:zinc ion binding"/>
    <property type="evidence" value="ECO:0007669"/>
    <property type="project" value="UniProtKB-KW"/>
</dbReference>
<evidence type="ECO:0000256" key="4">
    <source>
        <dbReference type="ARBA" id="ARBA00022771"/>
    </source>
</evidence>
<organism evidence="10 11">
    <name type="scientific">Phanerochaete sordida</name>
    <dbReference type="NCBI Taxonomy" id="48140"/>
    <lineage>
        <taxon>Eukaryota</taxon>
        <taxon>Fungi</taxon>
        <taxon>Dikarya</taxon>
        <taxon>Basidiomycota</taxon>
        <taxon>Agaricomycotina</taxon>
        <taxon>Agaricomycetes</taxon>
        <taxon>Polyporales</taxon>
        <taxon>Phanerochaetaceae</taxon>
        <taxon>Phanerochaete</taxon>
    </lineage>
</organism>
<keyword evidence="5" id="KW-0862">Zinc</keyword>
<dbReference type="SMART" id="SM00355">
    <property type="entry name" value="ZnF_C2H2"/>
    <property type="match status" value="2"/>
</dbReference>
<keyword evidence="4 7" id="KW-0863">Zinc-finger</keyword>
<protein>
    <submittedName>
        <fullName evidence="10">Zinc-finger domain-containing protein</fullName>
    </submittedName>
</protein>